<evidence type="ECO:0000313" key="2">
    <source>
        <dbReference type="EMBL" id="ECS7537734.1"/>
    </source>
</evidence>
<accession>A0A5Z7Y272</accession>
<keyword evidence="1" id="KW-0472">Membrane</keyword>
<gene>
    <name evidence="2" type="ORF">CIM45_24630</name>
</gene>
<protein>
    <submittedName>
        <fullName evidence="2">Uncharacterized protein</fullName>
    </submittedName>
</protein>
<keyword evidence="1" id="KW-0812">Transmembrane</keyword>
<dbReference type="AlphaFoldDB" id="A0A5Z7Y272"/>
<name>A0A5Z7Y272_SALNE</name>
<proteinExistence type="predicted"/>
<feature type="transmembrane region" description="Helical" evidence="1">
    <location>
        <begin position="6"/>
        <end position="24"/>
    </location>
</feature>
<feature type="transmembrane region" description="Helical" evidence="1">
    <location>
        <begin position="31"/>
        <end position="50"/>
    </location>
</feature>
<keyword evidence="1" id="KW-1133">Transmembrane helix</keyword>
<comment type="caution">
    <text evidence="2">The sequence shown here is derived from an EMBL/GenBank/DDBJ whole genome shotgun (WGS) entry which is preliminary data.</text>
</comment>
<reference evidence="2" key="1">
    <citation type="submission" date="2018-07" db="EMBL/GenBank/DDBJ databases">
        <authorList>
            <consortium name="PulseNet: The National Subtyping Network for Foodborne Disease Surveillance"/>
            <person name="Tarr C.L."/>
            <person name="Trees E."/>
            <person name="Katz L.S."/>
            <person name="Carleton-Romer H.A."/>
            <person name="Stroika S."/>
            <person name="Kucerova Z."/>
            <person name="Roache K.F."/>
            <person name="Sabol A.L."/>
            <person name="Besser J."/>
            <person name="Gerner-Smidt P."/>
        </authorList>
    </citation>
    <scope>NUCLEOTIDE SEQUENCE</scope>
    <source>
        <strain evidence="2">PNUSAS019309</strain>
    </source>
</reference>
<organism evidence="2">
    <name type="scientific">Salmonella newport</name>
    <dbReference type="NCBI Taxonomy" id="108619"/>
    <lineage>
        <taxon>Bacteria</taxon>
        <taxon>Pseudomonadati</taxon>
        <taxon>Pseudomonadota</taxon>
        <taxon>Gammaproteobacteria</taxon>
        <taxon>Enterobacterales</taxon>
        <taxon>Enterobacteriaceae</taxon>
        <taxon>Salmonella</taxon>
    </lineage>
</organism>
<sequence length="67" mass="7322">MRVLNAGVLICVAVLVCLTGYLSLRSIQSEGASLKTCALMSAPFLIWLAYQKVSLFAEKISTERKQS</sequence>
<evidence type="ECO:0000256" key="1">
    <source>
        <dbReference type="SAM" id="Phobius"/>
    </source>
</evidence>
<dbReference type="EMBL" id="AAKKOY010000024">
    <property type="protein sequence ID" value="ECS7537734.1"/>
    <property type="molecule type" value="Genomic_DNA"/>
</dbReference>